<keyword evidence="2" id="KW-1185">Reference proteome</keyword>
<comment type="caution">
    <text evidence="1">The sequence shown here is derived from an EMBL/GenBank/DDBJ whole genome shotgun (WGS) entry which is preliminary data.</text>
</comment>
<evidence type="ECO:0000313" key="1">
    <source>
        <dbReference type="EMBL" id="KAJ3547947.1"/>
    </source>
</evidence>
<protein>
    <submittedName>
        <fullName evidence="1">Uncharacterized protein</fullName>
    </submittedName>
</protein>
<accession>A0ACC1SWS3</accession>
<gene>
    <name evidence="1" type="ORF">NM208_g1244</name>
</gene>
<sequence length="516" mass="58467">MKLTSSLVVLNWVLVPPILAGPDQNIYEVCNSVDGARQCDGTLIIPVSSGPEYCTVKGQRKQCGVKINTKEVNVCDAIRKVMPDNSFLDSVNFYCGCLDQTILDSRNTNLWLDGEIGLNSPNLLDAALRNERCLADRDYAIKTNRRQVIDTQLVAKDGWTILRAPEIDVARYRGLLHITWDCYMGECQEGKLLIWFSNWFDDADEIRESQFSYDIQSWPVAIEMFRDGITLVESAANTVQNRIKTASSKISTVQQRICQRNACTGKVVSAYLKNVTTALERVNDLQDIPAAANKATKYIPTLLSRAQQAADAFQTVPGEDALYSVANNGKLNTMRDIMKLFVKLTEVLPTAAAYIRKNLYWLIALTKHSSRVNAAATFIKVVLAPDWKANKDLSRTESSRKVRDGLIQIQSIIKTDLQGDLNILAQNIDGFDKKLSPFPLRGKRLELKFGAVGYNRSIVAQFEYPCRPLQKKIFKSNGFEREYWWSIFTKGCHFDAQEVYLPKHWIPYLKYRYVQV</sequence>
<dbReference type="EMBL" id="JANRMS010000062">
    <property type="protein sequence ID" value="KAJ3547947.1"/>
    <property type="molecule type" value="Genomic_DNA"/>
</dbReference>
<name>A0ACC1SWS3_9HYPO</name>
<dbReference type="Proteomes" id="UP001148629">
    <property type="component" value="Unassembled WGS sequence"/>
</dbReference>
<evidence type="ECO:0000313" key="2">
    <source>
        <dbReference type="Proteomes" id="UP001148629"/>
    </source>
</evidence>
<proteinExistence type="predicted"/>
<reference evidence="1" key="1">
    <citation type="submission" date="2022-08" db="EMBL/GenBank/DDBJ databases">
        <title>Genome Sequence of Fusarium decemcellulare.</title>
        <authorList>
            <person name="Buettner E."/>
        </authorList>
    </citation>
    <scope>NUCLEOTIDE SEQUENCE</scope>
    <source>
        <strain evidence="1">Babe19</strain>
    </source>
</reference>
<organism evidence="1 2">
    <name type="scientific">Fusarium decemcellulare</name>
    <dbReference type="NCBI Taxonomy" id="57161"/>
    <lineage>
        <taxon>Eukaryota</taxon>
        <taxon>Fungi</taxon>
        <taxon>Dikarya</taxon>
        <taxon>Ascomycota</taxon>
        <taxon>Pezizomycotina</taxon>
        <taxon>Sordariomycetes</taxon>
        <taxon>Hypocreomycetidae</taxon>
        <taxon>Hypocreales</taxon>
        <taxon>Nectriaceae</taxon>
        <taxon>Fusarium</taxon>
        <taxon>Fusarium decemcellulare species complex</taxon>
    </lineage>
</organism>